<protein>
    <submittedName>
        <fullName evidence="2">Uncharacterized protein</fullName>
    </submittedName>
</protein>
<dbReference type="Proteomes" id="UP000604046">
    <property type="component" value="Unassembled WGS sequence"/>
</dbReference>
<proteinExistence type="predicted"/>
<reference evidence="2" key="1">
    <citation type="submission" date="2021-02" db="EMBL/GenBank/DDBJ databases">
        <authorList>
            <person name="Dougan E. K."/>
            <person name="Rhodes N."/>
            <person name="Thang M."/>
            <person name="Chan C."/>
        </authorList>
    </citation>
    <scope>NUCLEOTIDE SEQUENCE</scope>
</reference>
<feature type="region of interest" description="Disordered" evidence="1">
    <location>
        <begin position="239"/>
        <end position="314"/>
    </location>
</feature>
<name>A0A812SKL8_9DINO</name>
<sequence>MAVGASGASPAQSPRKGILQGDIKKGNRRKTVLLWQKGLAHVKTELESGLRPIRTRSRGQTRSGSFHAGTNIPQRFRLAWEKGFRGIVAAVYADVLQERMADCRTAVPEALMINGRNNLFFLLLRIIQKDRSFETVSPIEEDEGAGGEPLWKVIESTTKPHNGQWARQGEEESSSHPVLLAQAQEEGPIATQKVQRKLSDYRRGHFASWHEFWSYYRETDKAAPLSGPCWRRELTELKGGSKDKVDNPGRPSRPMTRASAGSAGSDEQSEDAWNDWPPVEPESPLLARRPALQEDRNPLAERYSPTRRYSSFQDQKKCQTMLENIEMPTHCALVLRSGKEYHCPKRLGLSLSALPPVPHTIHSARTVKQESRIKPLRFGAATTRESTGVRSRLERKQAERQSEPLRAIKEMAGQQPSSKWHPGLHDWVQLRTWRHERHDGFCGENLRAASPVSSLKPSMTFQEPRSEPLTTFHRPWSAERGSHCGPDAPPLQRYAKVCMDCGLQPQQVVVGFLGQQLPFLDLRGLGYSDEDLLALTAAFPYAGILERVDLGQNSKITNRSVCPLLECVAARFADMVAALHLDKCIQIGRTILRGLSGARCFLEFLGPLKFCSAWEVKQSSFSRSLSLGLW</sequence>
<dbReference type="OrthoDB" id="427950at2759"/>
<feature type="region of interest" description="Disordered" evidence="1">
    <location>
        <begin position="381"/>
        <end position="400"/>
    </location>
</feature>
<organism evidence="2 3">
    <name type="scientific">Symbiodinium natans</name>
    <dbReference type="NCBI Taxonomy" id="878477"/>
    <lineage>
        <taxon>Eukaryota</taxon>
        <taxon>Sar</taxon>
        <taxon>Alveolata</taxon>
        <taxon>Dinophyceae</taxon>
        <taxon>Suessiales</taxon>
        <taxon>Symbiodiniaceae</taxon>
        <taxon>Symbiodinium</taxon>
    </lineage>
</organism>
<comment type="caution">
    <text evidence="2">The sequence shown here is derived from an EMBL/GenBank/DDBJ whole genome shotgun (WGS) entry which is preliminary data.</text>
</comment>
<dbReference type="EMBL" id="CAJNDS010002446">
    <property type="protein sequence ID" value="CAE7478380.1"/>
    <property type="molecule type" value="Genomic_DNA"/>
</dbReference>
<evidence type="ECO:0000256" key="1">
    <source>
        <dbReference type="SAM" id="MobiDB-lite"/>
    </source>
</evidence>
<dbReference type="AlphaFoldDB" id="A0A812SKL8"/>
<accession>A0A812SKL8</accession>
<feature type="compositionally biased region" description="Basic and acidic residues" evidence="1">
    <location>
        <begin position="391"/>
        <end position="400"/>
    </location>
</feature>
<evidence type="ECO:0000313" key="2">
    <source>
        <dbReference type="EMBL" id="CAE7478380.1"/>
    </source>
</evidence>
<keyword evidence="3" id="KW-1185">Reference proteome</keyword>
<evidence type="ECO:0000313" key="3">
    <source>
        <dbReference type="Proteomes" id="UP000604046"/>
    </source>
</evidence>
<feature type="region of interest" description="Disordered" evidence="1">
    <location>
        <begin position="1"/>
        <end position="22"/>
    </location>
</feature>
<gene>
    <name evidence="2" type="ORF">SNAT2548_LOCUS26865</name>
</gene>